<dbReference type="Proteomes" id="UP001497480">
    <property type="component" value="Unassembled WGS sequence"/>
</dbReference>
<reference evidence="1 2" key="1">
    <citation type="submission" date="2024-03" db="EMBL/GenBank/DDBJ databases">
        <authorList>
            <person name="Martinez-Hernandez J."/>
        </authorList>
    </citation>
    <scope>NUCLEOTIDE SEQUENCE [LARGE SCALE GENOMIC DNA]</scope>
</reference>
<dbReference type="EMBL" id="CAXHTB010000007">
    <property type="protein sequence ID" value="CAL0309933.1"/>
    <property type="molecule type" value="Genomic_DNA"/>
</dbReference>
<name>A0AAV1WKX9_LUPLU</name>
<dbReference type="AlphaFoldDB" id="A0AAV1WKX9"/>
<comment type="caution">
    <text evidence="1">The sequence shown here is derived from an EMBL/GenBank/DDBJ whole genome shotgun (WGS) entry which is preliminary data.</text>
</comment>
<protein>
    <submittedName>
        <fullName evidence="1">Uncharacterized protein</fullName>
    </submittedName>
</protein>
<keyword evidence="2" id="KW-1185">Reference proteome</keyword>
<evidence type="ECO:0000313" key="1">
    <source>
        <dbReference type="EMBL" id="CAL0309933.1"/>
    </source>
</evidence>
<gene>
    <name evidence="1" type="ORF">LLUT_LOCUS10993</name>
</gene>
<evidence type="ECO:0000313" key="2">
    <source>
        <dbReference type="Proteomes" id="UP001497480"/>
    </source>
</evidence>
<proteinExistence type="predicted"/>
<sequence>MRKARPMAASFTPYYGTTSNLPSSIEKETPVRFDDGNMDDWRKFKEAGLLDDAIMKREDHEAALDEVLRLQTEGNHSFIAI</sequence>
<organism evidence="1 2">
    <name type="scientific">Lupinus luteus</name>
    <name type="common">European yellow lupine</name>
    <dbReference type="NCBI Taxonomy" id="3873"/>
    <lineage>
        <taxon>Eukaryota</taxon>
        <taxon>Viridiplantae</taxon>
        <taxon>Streptophyta</taxon>
        <taxon>Embryophyta</taxon>
        <taxon>Tracheophyta</taxon>
        <taxon>Spermatophyta</taxon>
        <taxon>Magnoliopsida</taxon>
        <taxon>eudicotyledons</taxon>
        <taxon>Gunneridae</taxon>
        <taxon>Pentapetalae</taxon>
        <taxon>rosids</taxon>
        <taxon>fabids</taxon>
        <taxon>Fabales</taxon>
        <taxon>Fabaceae</taxon>
        <taxon>Papilionoideae</taxon>
        <taxon>50 kb inversion clade</taxon>
        <taxon>genistoids sensu lato</taxon>
        <taxon>core genistoids</taxon>
        <taxon>Genisteae</taxon>
        <taxon>Lupinus</taxon>
    </lineage>
</organism>
<accession>A0AAV1WKX9</accession>